<accession>A0A853GPY8</accession>
<dbReference type="InterPro" id="IPR036271">
    <property type="entry name" value="Tet_transcr_reg_TetR-rel_C_sf"/>
</dbReference>
<dbReference type="EMBL" id="JACCEV010000001">
    <property type="protein sequence ID" value="NYT84171.1"/>
    <property type="molecule type" value="Genomic_DNA"/>
</dbReference>
<dbReference type="Gene3D" id="1.10.357.10">
    <property type="entry name" value="Tetracycline Repressor, domain 2"/>
    <property type="match status" value="1"/>
</dbReference>
<dbReference type="SUPFAM" id="SSF48498">
    <property type="entry name" value="Tetracyclin repressor-like, C-terminal domain"/>
    <property type="match status" value="1"/>
</dbReference>
<dbReference type="GO" id="GO:0003700">
    <property type="term" value="F:DNA-binding transcription factor activity"/>
    <property type="evidence" value="ECO:0007669"/>
    <property type="project" value="TreeGrafter"/>
</dbReference>
<dbReference type="Proteomes" id="UP000554144">
    <property type="component" value="Unassembled WGS sequence"/>
</dbReference>
<keyword evidence="1" id="KW-0805">Transcription regulation</keyword>
<dbReference type="InterPro" id="IPR009057">
    <property type="entry name" value="Homeodomain-like_sf"/>
</dbReference>
<dbReference type="AlphaFoldDB" id="A0A853GPY8"/>
<dbReference type="SUPFAM" id="SSF46689">
    <property type="entry name" value="Homeodomain-like"/>
    <property type="match status" value="1"/>
</dbReference>
<evidence type="ECO:0000256" key="3">
    <source>
        <dbReference type="ARBA" id="ARBA00023163"/>
    </source>
</evidence>
<dbReference type="Gene3D" id="1.10.10.60">
    <property type="entry name" value="Homeodomain-like"/>
    <property type="match status" value="1"/>
</dbReference>
<gene>
    <name evidence="6" type="ORF">H0A62_01020</name>
</gene>
<feature type="domain" description="HTH tetR-type" evidence="5">
    <location>
        <begin position="12"/>
        <end position="72"/>
    </location>
</feature>
<dbReference type="PROSITE" id="PS50977">
    <property type="entry name" value="HTH_TETR_2"/>
    <property type="match status" value="1"/>
</dbReference>
<dbReference type="Pfam" id="PF16859">
    <property type="entry name" value="TetR_C_11"/>
    <property type="match status" value="1"/>
</dbReference>
<dbReference type="GO" id="GO:0000976">
    <property type="term" value="F:transcription cis-regulatory region binding"/>
    <property type="evidence" value="ECO:0007669"/>
    <property type="project" value="TreeGrafter"/>
</dbReference>
<dbReference type="InterPro" id="IPR001647">
    <property type="entry name" value="HTH_TetR"/>
</dbReference>
<comment type="caution">
    <text evidence="6">The sequence shown here is derived from an EMBL/GenBank/DDBJ whole genome shotgun (WGS) entry which is preliminary data.</text>
</comment>
<proteinExistence type="predicted"/>
<keyword evidence="2 4" id="KW-0238">DNA-binding</keyword>
<feature type="DNA-binding region" description="H-T-H motif" evidence="4">
    <location>
        <begin position="35"/>
        <end position="54"/>
    </location>
</feature>
<reference evidence="6 7" key="1">
    <citation type="submission" date="2020-07" db="EMBL/GenBank/DDBJ databases">
        <title>Taxonomic revisions and descriptions of new bacterial species based on genomic comparisons in the high-G+C-content subgroup of the family Alcaligenaceae.</title>
        <authorList>
            <person name="Szabo A."/>
            <person name="Felfoldi T."/>
        </authorList>
    </citation>
    <scope>NUCLEOTIDE SEQUENCE [LARGE SCALE GENOMIC DNA]</scope>
    <source>
        <strain evidence="6 7">DSM 25667</strain>
    </source>
</reference>
<dbReference type="PANTHER" id="PTHR30055:SF225">
    <property type="entry name" value="TRANSCRIPTIONAL REGULATORY PROTEIN-RELATED"/>
    <property type="match status" value="1"/>
</dbReference>
<evidence type="ECO:0000313" key="6">
    <source>
        <dbReference type="EMBL" id="NYT84171.1"/>
    </source>
</evidence>
<dbReference type="InterPro" id="IPR050109">
    <property type="entry name" value="HTH-type_TetR-like_transc_reg"/>
</dbReference>
<evidence type="ECO:0000256" key="1">
    <source>
        <dbReference type="ARBA" id="ARBA00023015"/>
    </source>
</evidence>
<keyword evidence="7" id="KW-1185">Reference proteome</keyword>
<name>A0A853GPY8_9BURK</name>
<organism evidence="6 7">
    <name type="scientific">Pollutimonas harenae</name>
    <dbReference type="NCBI Taxonomy" id="657015"/>
    <lineage>
        <taxon>Bacteria</taxon>
        <taxon>Pseudomonadati</taxon>
        <taxon>Pseudomonadota</taxon>
        <taxon>Betaproteobacteria</taxon>
        <taxon>Burkholderiales</taxon>
        <taxon>Alcaligenaceae</taxon>
        <taxon>Pollutimonas</taxon>
    </lineage>
</organism>
<dbReference type="InterPro" id="IPR011075">
    <property type="entry name" value="TetR_C"/>
</dbReference>
<evidence type="ECO:0000259" key="5">
    <source>
        <dbReference type="PROSITE" id="PS50977"/>
    </source>
</evidence>
<sequence length="206" mass="23362">MATRPIGRPRESGLEQRVFVAACAIYAKRGWAGFNFDEVARRSRVGKGSLYLRWRNKAQMLFELVQSRTDFIAGIDTGHVRTDLIEFARRWCVHLETDEGVLTYRLTIDARFYPELRKALGEKHYPEHVRSTRAIIRRGIERGELPPGTSIALVADLVAGAVSNHVRNTPDYLRDGFADHRDEYCAMVVDTVLQGISAGHRPRAPE</sequence>
<evidence type="ECO:0000256" key="2">
    <source>
        <dbReference type="ARBA" id="ARBA00023125"/>
    </source>
</evidence>
<dbReference type="PANTHER" id="PTHR30055">
    <property type="entry name" value="HTH-TYPE TRANSCRIPTIONAL REGULATOR RUTR"/>
    <property type="match status" value="1"/>
</dbReference>
<evidence type="ECO:0000256" key="4">
    <source>
        <dbReference type="PROSITE-ProRule" id="PRU00335"/>
    </source>
</evidence>
<dbReference type="RefSeq" id="WP_130038643.1">
    <property type="nucleotide sequence ID" value="NZ_JACCEV010000001.1"/>
</dbReference>
<protein>
    <submittedName>
        <fullName evidence="6">TetR/AcrR family transcriptional regulator</fullName>
    </submittedName>
</protein>
<keyword evidence="3" id="KW-0804">Transcription</keyword>
<evidence type="ECO:0000313" key="7">
    <source>
        <dbReference type="Proteomes" id="UP000554144"/>
    </source>
</evidence>
<dbReference type="OrthoDB" id="9796019at2"/>
<dbReference type="Pfam" id="PF00440">
    <property type="entry name" value="TetR_N"/>
    <property type="match status" value="1"/>
</dbReference>